<dbReference type="InterPro" id="IPR036663">
    <property type="entry name" value="Fumarylacetoacetase_C_sf"/>
</dbReference>
<dbReference type="PANTHER" id="PTHR30143">
    <property type="entry name" value="ACID HYDRATASE"/>
    <property type="match status" value="1"/>
</dbReference>
<proteinExistence type="predicted"/>
<dbReference type="AlphaFoldDB" id="A0A9X1YKQ2"/>
<dbReference type="PANTHER" id="PTHR30143:SF0">
    <property type="entry name" value="2-KETO-4-PENTENOATE HYDRATASE"/>
    <property type="match status" value="1"/>
</dbReference>
<protein>
    <submittedName>
        <fullName evidence="1">2-keto-4-pentenoate hydratase</fullName>
    </submittedName>
</protein>
<dbReference type="EMBL" id="JAJLJH010000006">
    <property type="protein sequence ID" value="MCK9687968.1"/>
    <property type="molecule type" value="Genomic_DNA"/>
</dbReference>
<reference evidence="1" key="1">
    <citation type="submission" date="2021-11" db="EMBL/GenBank/DDBJ databases">
        <title>BS-T2-15 a new species belonging to the Comamonadaceae family isolated from the soil of a French oak forest.</title>
        <authorList>
            <person name="Mieszkin S."/>
            <person name="Alain K."/>
        </authorList>
    </citation>
    <scope>NUCLEOTIDE SEQUENCE</scope>
    <source>
        <strain evidence="1">BS-T2-15</strain>
    </source>
</reference>
<dbReference type="Proteomes" id="UP001139353">
    <property type="component" value="Unassembled WGS sequence"/>
</dbReference>
<accession>A0A9X1YKQ2</accession>
<gene>
    <name evidence="1" type="ORF">LPC04_19870</name>
</gene>
<evidence type="ECO:0000313" key="1">
    <source>
        <dbReference type="EMBL" id="MCK9687968.1"/>
    </source>
</evidence>
<organism evidence="1 2">
    <name type="scientific">Scleromatobacter humisilvae</name>
    <dbReference type="NCBI Taxonomy" id="2897159"/>
    <lineage>
        <taxon>Bacteria</taxon>
        <taxon>Pseudomonadati</taxon>
        <taxon>Pseudomonadota</taxon>
        <taxon>Betaproteobacteria</taxon>
        <taxon>Burkholderiales</taxon>
        <taxon>Sphaerotilaceae</taxon>
        <taxon>Scleromatobacter</taxon>
    </lineage>
</organism>
<dbReference type="SUPFAM" id="SSF56529">
    <property type="entry name" value="FAH"/>
    <property type="match status" value="1"/>
</dbReference>
<dbReference type="InterPro" id="IPR050772">
    <property type="entry name" value="Hydratase-Decarb/MhpD_sf"/>
</dbReference>
<comment type="caution">
    <text evidence="1">The sequence shown here is derived from an EMBL/GenBank/DDBJ whole genome shotgun (WGS) entry which is preliminary data.</text>
</comment>
<dbReference type="RefSeq" id="WP_275684011.1">
    <property type="nucleotide sequence ID" value="NZ_JAJLJH010000006.1"/>
</dbReference>
<dbReference type="Gene3D" id="3.90.850.10">
    <property type="entry name" value="Fumarylacetoacetase-like, C-terminal domain"/>
    <property type="match status" value="1"/>
</dbReference>
<name>A0A9X1YKQ2_9BURK</name>
<keyword evidence="2" id="KW-1185">Reference proteome</keyword>
<sequence length="261" mass="27808">MNPDSSPDALARLLFEARRGGWAIASPDGALEPRAAADAYAVQLRSIALRGSRVVAWKVGAKSADGPIQGSALPSDAFQQSPATLQRTNYGVLGLELEIAFRLGRSFAPATTPYPDDEVLEAIATMATAIEAVSSRFAGWPRVAPLLQLADLQNHGALCVAEGVPYDPGYPFEQPAARFDFNGRSVLVASPRNPAGDPRRLLPWLVNHVTSHGGTFGEDLWVTTGSYTGMFFPETAGTAVGKFEGLPEIWLTLGSRQEATT</sequence>
<evidence type="ECO:0000313" key="2">
    <source>
        <dbReference type="Proteomes" id="UP001139353"/>
    </source>
</evidence>
<dbReference type="GO" id="GO:0005737">
    <property type="term" value="C:cytoplasm"/>
    <property type="evidence" value="ECO:0007669"/>
    <property type="project" value="TreeGrafter"/>
</dbReference>
<dbReference type="GO" id="GO:0008684">
    <property type="term" value="F:2-oxopent-4-enoate hydratase activity"/>
    <property type="evidence" value="ECO:0007669"/>
    <property type="project" value="TreeGrafter"/>
</dbReference>